<keyword evidence="4" id="KW-0804">Transcription</keyword>
<evidence type="ECO:0000256" key="4">
    <source>
        <dbReference type="ARBA" id="ARBA00023163"/>
    </source>
</evidence>
<accession>A0A9P6YC46</accession>
<dbReference type="AlphaFoldDB" id="A0A9P6YC46"/>
<evidence type="ECO:0000313" key="9">
    <source>
        <dbReference type="Proteomes" id="UP000717996"/>
    </source>
</evidence>
<dbReference type="InterPro" id="IPR001138">
    <property type="entry name" value="Zn2Cys6_DnaBD"/>
</dbReference>
<dbReference type="OrthoDB" id="3971593at2759"/>
<dbReference type="PANTHER" id="PTHR47338">
    <property type="entry name" value="ZN(II)2CYS6 TRANSCRIPTION FACTOR (EUROFUNG)-RELATED"/>
    <property type="match status" value="1"/>
</dbReference>
<comment type="caution">
    <text evidence="8">The sequence shown here is derived from an EMBL/GenBank/DDBJ whole genome shotgun (WGS) entry which is preliminary data.</text>
</comment>
<dbReference type="GO" id="GO:0008270">
    <property type="term" value="F:zinc ion binding"/>
    <property type="evidence" value="ECO:0007669"/>
    <property type="project" value="InterPro"/>
</dbReference>
<dbReference type="InterPro" id="IPR050815">
    <property type="entry name" value="TF_fung"/>
</dbReference>
<dbReference type="EMBL" id="JAANIT010000818">
    <property type="protein sequence ID" value="KAG1544245.1"/>
    <property type="molecule type" value="Genomic_DNA"/>
</dbReference>
<protein>
    <recommendedName>
        <fullName evidence="7">Zn(2)-C6 fungal-type domain-containing protein</fullName>
    </recommendedName>
</protein>
<dbReference type="Gene3D" id="4.10.240.10">
    <property type="entry name" value="Zn(2)-C6 fungal-type DNA-binding domain"/>
    <property type="match status" value="1"/>
</dbReference>
<dbReference type="PROSITE" id="PS00463">
    <property type="entry name" value="ZN2_CY6_FUNGAL_1"/>
    <property type="match status" value="1"/>
</dbReference>
<comment type="subcellular location">
    <subcellularLocation>
        <location evidence="1">Nucleus</location>
    </subcellularLocation>
</comment>
<dbReference type="SUPFAM" id="SSF57701">
    <property type="entry name" value="Zn2/Cys6 DNA-binding domain"/>
    <property type="match status" value="1"/>
</dbReference>
<evidence type="ECO:0000256" key="6">
    <source>
        <dbReference type="SAM" id="MobiDB-lite"/>
    </source>
</evidence>
<dbReference type="PROSITE" id="PS50048">
    <property type="entry name" value="ZN2_CY6_FUNGAL_2"/>
    <property type="match status" value="1"/>
</dbReference>
<evidence type="ECO:0000256" key="2">
    <source>
        <dbReference type="ARBA" id="ARBA00022723"/>
    </source>
</evidence>
<dbReference type="InterPro" id="IPR036864">
    <property type="entry name" value="Zn2-C6_fun-type_DNA-bd_sf"/>
</dbReference>
<proteinExistence type="predicted"/>
<dbReference type="PANTHER" id="PTHR47338:SF5">
    <property type="entry name" value="ZN(II)2CYS6 TRANSCRIPTION FACTOR (EUROFUNG)"/>
    <property type="match status" value="1"/>
</dbReference>
<dbReference type="Proteomes" id="UP000717996">
    <property type="component" value="Unassembled WGS sequence"/>
</dbReference>
<keyword evidence="2" id="KW-0479">Metal-binding</keyword>
<keyword evidence="5" id="KW-0539">Nucleus</keyword>
<name>A0A9P6YC46_RHIOR</name>
<evidence type="ECO:0000256" key="5">
    <source>
        <dbReference type="ARBA" id="ARBA00023242"/>
    </source>
</evidence>
<evidence type="ECO:0000256" key="1">
    <source>
        <dbReference type="ARBA" id="ARBA00004123"/>
    </source>
</evidence>
<gene>
    <name evidence="8" type="ORF">G6F51_006179</name>
</gene>
<dbReference type="GO" id="GO:0005634">
    <property type="term" value="C:nucleus"/>
    <property type="evidence" value="ECO:0007669"/>
    <property type="project" value="UniProtKB-SubCell"/>
</dbReference>
<feature type="domain" description="Zn(2)-C6 fungal-type" evidence="7">
    <location>
        <begin position="7"/>
        <end position="36"/>
    </location>
</feature>
<dbReference type="GO" id="GO:0000981">
    <property type="term" value="F:DNA-binding transcription factor activity, RNA polymerase II-specific"/>
    <property type="evidence" value="ECO:0007669"/>
    <property type="project" value="InterPro"/>
</dbReference>
<dbReference type="SMART" id="SM00066">
    <property type="entry name" value="GAL4"/>
    <property type="match status" value="1"/>
</dbReference>
<evidence type="ECO:0000313" key="8">
    <source>
        <dbReference type="EMBL" id="KAG1544245.1"/>
    </source>
</evidence>
<dbReference type="CDD" id="cd00067">
    <property type="entry name" value="GAL4"/>
    <property type="match status" value="1"/>
</dbReference>
<dbReference type="Pfam" id="PF00172">
    <property type="entry name" value="Zn_clus"/>
    <property type="match status" value="1"/>
</dbReference>
<sequence>MTMKKVPCEECRNQKRKCNGLKPCERCYKFDIDCVYSSSHSPVDEEFIQIAIQTELLKQAESLEIEIANMEKTMKRMKNQGSSTPSLTNDSDGSMTDEFPSSPSTALSFSSQPAQHSKLIAVLDNGTQAILKKGERETQPWVLNVKKGDFCIDTHINNYSDLFNNLYCVLQSVEYGSSIPPVIKNCIKQDNIVDQLVMLIRKKYGKTQCKNVAKSIRIFTAPRMSSVNTIVTACSPENIQVTTNKLIQAYLRCQHFQQLAIHVPTFIRCFLDTRESAAAMALCATICTLRCKHIAGCLPSASLVEYGKFYFKRARDALEASFDQFNLESFTAYVFMAVYTLTISEFEKGKLYTDMAERISVVLQPKYVAIFKMKRKGATFLQEKGEAVHFSRLLNHLRRVQTFEEITRAQLPDMKKDETNLPYCTLTHSEEGKWEIAEDDSIQEKWFAQMHSYILLLQRTEHKASKCAYSSDLYHLVGLIGHQVEMAMRHWYTKVLPLEFRLSLPLFDSTISCQEFYSTLERECSHSVIPVLTTLVIYEEWLIMAQSYLPKAIPQPENEWKLLKMHWNGGNIPKNANISRKWRRRIQKILELRAKIDFEGTDEEYFAMVESFLGPHESHIQKHIVITGVHAAFNTVRLIKYLRSRSTDCYFDMRVLINAWQLLLNISKVQIMMPPEITEYIPRIHKYLSTCLAIVHDELRLQPYQGKVGDYVEIMERELKNQMVEEDDCDCVACPDA</sequence>
<feature type="compositionally biased region" description="Polar residues" evidence="6">
    <location>
        <begin position="79"/>
        <end position="94"/>
    </location>
</feature>
<evidence type="ECO:0000259" key="7">
    <source>
        <dbReference type="PROSITE" id="PS50048"/>
    </source>
</evidence>
<evidence type="ECO:0000256" key="3">
    <source>
        <dbReference type="ARBA" id="ARBA00023015"/>
    </source>
</evidence>
<organism evidence="8 9">
    <name type="scientific">Rhizopus oryzae</name>
    <name type="common">Mucormycosis agent</name>
    <name type="synonym">Rhizopus arrhizus var. delemar</name>
    <dbReference type="NCBI Taxonomy" id="64495"/>
    <lineage>
        <taxon>Eukaryota</taxon>
        <taxon>Fungi</taxon>
        <taxon>Fungi incertae sedis</taxon>
        <taxon>Mucoromycota</taxon>
        <taxon>Mucoromycotina</taxon>
        <taxon>Mucoromycetes</taxon>
        <taxon>Mucorales</taxon>
        <taxon>Mucorineae</taxon>
        <taxon>Rhizopodaceae</taxon>
        <taxon>Rhizopus</taxon>
    </lineage>
</organism>
<feature type="region of interest" description="Disordered" evidence="6">
    <location>
        <begin position="76"/>
        <end position="109"/>
    </location>
</feature>
<reference evidence="8" key="1">
    <citation type="journal article" date="2020" name="Microb. Genom.">
        <title>Genetic diversity of clinical and environmental Mucorales isolates obtained from an investigation of mucormycosis cases among solid organ transplant recipients.</title>
        <authorList>
            <person name="Nguyen M.H."/>
            <person name="Kaul D."/>
            <person name="Muto C."/>
            <person name="Cheng S.J."/>
            <person name="Richter R.A."/>
            <person name="Bruno V.M."/>
            <person name="Liu G."/>
            <person name="Beyhan S."/>
            <person name="Sundermann A.J."/>
            <person name="Mounaud S."/>
            <person name="Pasculle A.W."/>
            <person name="Nierman W.C."/>
            <person name="Driscoll E."/>
            <person name="Cumbie R."/>
            <person name="Clancy C.J."/>
            <person name="Dupont C.L."/>
        </authorList>
    </citation>
    <scope>NUCLEOTIDE SEQUENCE</scope>
    <source>
        <strain evidence="8">GL16</strain>
    </source>
</reference>
<keyword evidence="3" id="KW-0805">Transcription regulation</keyword>
<dbReference type="CDD" id="cd12148">
    <property type="entry name" value="fungal_TF_MHR"/>
    <property type="match status" value="1"/>
</dbReference>
<feature type="compositionally biased region" description="Low complexity" evidence="6">
    <location>
        <begin position="100"/>
        <end position="109"/>
    </location>
</feature>